<feature type="region of interest" description="Disordered" evidence="1">
    <location>
        <begin position="90"/>
        <end position="178"/>
    </location>
</feature>
<evidence type="ECO:0000256" key="1">
    <source>
        <dbReference type="SAM" id="MobiDB-lite"/>
    </source>
</evidence>
<proteinExistence type="predicted"/>
<evidence type="ECO:0000313" key="2">
    <source>
        <dbReference type="EMBL" id="MCH6162006.1"/>
    </source>
</evidence>
<dbReference type="EMBL" id="JAKWJU010000002">
    <property type="protein sequence ID" value="MCH6162006.1"/>
    <property type="molecule type" value="Genomic_DNA"/>
</dbReference>
<reference evidence="2" key="2">
    <citation type="journal article" date="2023" name="Int. J. Syst. Evol. Microbiol.">
        <title>Streptomyces marispadix sp. nov., isolated from marine beach sediment of the Northern Coast of Portugal.</title>
        <authorList>
            <person name="dos Santos J.D.N."/>
            <person name="Vitorino I.R."/>
            <person name="Kallscheuer N."/>
            <person name="Srivastava A."/>
            <person name="Krautwurst S."/>
            <person name="Marz M."/>
            <person name="Jogler C."/>
            <person name="Lobo Da Cunha A."/>
            <person name="Catita J."/>
            <person name="Goncalves H."/>
            <person name="Gonzalez I."/>
            <person name="Reyes F."/>
            <person name="Lage O.M."/>
        </authorList>
    </citation>
    <scope>NUCLEOTIDE SEQUENCE</scope>
    <source>
        <strain evidence="2">M600PL45_2</strain>
    </source>
</reference>
<sequence length="276" mass="29383">MKAASLTRYRLWTREPGMAQQRFAAKDLELRGNVKLYMRKFSGCLEGVVCLSFSPESLPAPPVVPPFVYMTRVKAEQALVTTDELTADGLDTATRARAPGDSTDIGDGEDEYADEGTGKGGGKSSRGSGEGRHPSGDGEQAPDNGESGPGAGGPGVPSAPPGPGMPAATDPRREPSDVPWCEKVSLTFDNTGREQVTEGTVVFTSRVVGALGVPWVTETSRREVPDVAAGESVRKTWKVCVDGRHASKFLLGRRLEHEAKVTYPGGELEPLAIPYR</sequence>
<accession>A0ABS9T135</accession>
<feature type="compositionally biased region" description="Acidic residues" evidence="1">
    <location>
        <begin position="104"/>
        <end position="114"/>
    </location>
</feature>
<name>A0ABS9T135_9ACTN</name>
<evidence type="ECO:0000313" key="3">
    <source>
        <dbReference type="Proteomes" id="UP001166784"/>
    </source>
</evidence>
<comment type="caution">
    <text evidence="2">The sequence shown here is derived from an EMBL/GenBank/DDBJ whole genome shotgun (WGS) entry which is preliminary data.</text>
</comment>
<gene>
    <name evidence="2" type="ORF">MMA15_16920</name>
</gene>
<organism evidence="2 3">
    <name type="scientific">Streptomyces marispadix</name>
    <dbReference type="NCBI Taxonomy" id="2922868"/>
    <lineage>
        <taxon>Bacteria</taxon>
        <taxon>Bacillati</taxon>
        <taxon>Actinomycetota</taxon>
        <taxon>Actinomycetes</taxon>
        <taxon>Kitasatosporales</taxon>
        <taxon>Streptomycetaceae</taxon>
        <taxon>Streptomyces</taxon>
    </lineage>
</organism>
<dbReference type="Proteomes" id="UP001166784">
    <property type="component" value="Unassembled WGS sequence"/>
</dbReference>
<keyword evidence="3" id="KW-1185">Reference proteome</keyword>
<reference evidence="2" key="1">
    <citation type="submission" date="2022-03" db="EMBL/GenBank/DDBJ databases">
        <authorList>
            <person name="Santos J.D.N."/>
            <person name="Kallscheuer N."/>
            <person name="Jogler C."/>
            <person name="Lage O.M."/>
        </authorList>
    </citation>
    <scope>NUCLEOTIDE SEQUENCE</scope>
    <source>
        <strain evidence="2">M600PL45_2</strain>
    </source>
</reference>
<protein>
    <submittedName>
        <fullName evidence="2">Uncharacterized protein</fullName>
    </submittedName>
</protein>